<sequence length="227" mass="25466">MEESKRVLSVQSHVVHGYVGNRSAMFPLQLHNFEVDNINSVQLSCHTQYTCCTGQILSSEHLDTIFKSLKQNGSANYDALLTGYVGDPNFLLKLAEIARDIKSTNPHSRFYCDPVIGDNGKIYVPEELIPIYKEKILTVADVLMPNQFEAELLTGCKITDEHSALNCIDTLHSTYRIPTIIFTSTELPFVDEQGNPLLATYISHQPKLVEERKCRQFDGDCALKGKA</sequence>
<dbReference type="GO" id="GO:0005524">
    <property type="term" value="F:ATP binding"/>
    <property type="evidence" value="ECO:0007669"/>
    <property type="project" value="UniProtKB-KW"/>
</dbReference>
<evidence type="ECO:0000256" key="10">
    <source>
        <dbReference type="ARBA" id="ARBA00022840"/>
    </source>
</evidence>
<dbReference type="CDD" id="cd01173">
    <property type="entry name" value="pyridoxal_pyridoxamine_kinase"/>
    <property type="match status" value="1"/>
</dbReference>
<dbReference type="InterPro" id="IPR004625">
    <property type="entry name" value="PyrdxlKinase"/>
</dbReference>
<accession>A0A564Z765</accession>
<evidence type="ECO:0000256" key="8">
    <source>
        <dbReference type="ARBA" id="ARBA00022741"/>
    </source>
</evidence>
<evidence type="ECO:0000256" key="1">
    <source>
        <dbReference type="ARBA" id="ARBA00004750"/>
    </source>
</evidence>
<evidence type="ECO:0000256" key="14">
    <source>
        <dbReference type="ARBA" id="ARBA00048524"/>
    </source>
</evidence>
<comment type="pathway">
    <text evidence="2">Cofactor metabolism; pyridoxal 5'-phosphate salvage; pyridoxine 5'-phosphate from pyridoxine: step 1/1.</text>
</comment>
<organism evidence="16 17">
    <name type="scientific">Hymenolepis diminuta</name>
    <name type="common">Rat tapeworm</name>
    <dbReference type="NCBI Taxonomy" id="6216"/>
    <lineage>
        <taxon>Eukaryota</taxon>
        <taxon>Metazoa</taxon>
        <taxon>Spiralia</taxon>
        <taxon>Lophotrochozoa</taxon>
        <taxon>Platyhelminthes</taxon>
        <taxon>Cestoda</taxon>
        <taxon>Eucestoda</taxon>
        <taxon>Cyclophyllidea</taxon>
        <taxon>Hymenolepididae</taxon>
        <taxon>Hymenolepis</taxon>
    </lineage>
</organism>
<evidence type="ECO:0000256" key="2">
    <source>
        <dbReference type="ARBA" id="ARBA00004835"/>
    </source>
</evidence>
<dbReference type="Pfam" id="PF08543">
    <property type="entry name" value="Phos_pyr_kin"/>
    <property type="match status" value="1"/>
</dbReference>
<evidence type="ECO:0000256" key="12">
    <source>
        <dbReference type="ARBA" id="ARBA00047310"/>
    </source>
</evidence>
<comment type="pathway">
    <text evidence="3">Cofactor metabolism; pyridoxal 5'-phosphate salvage; pyridoxal 5'-phosphate from pyridoxal: step 1/1.</text>
</comment>
<protein>
    <recommendedName>
        <fullName evidence="6">Pyridoxal kinase</fullName>
        <ecNumber evidence="5">2.7.1.35</ecNumber>
    </recommendedName>
    <alternativeName>
        <fullName evidence="11">Pyridoxine kinase</fullName>
    </alternativeName>
</protein>
<keyword evidence="7" id="KW-0808">Transferase</keyword>
<comment type="catalytic activity">
    <reaction evidence="13">
        <text>pyridoxal + ATP = pyridoxal 5'-phosphate + ADP + H(+)</text>
        <dbReference type="Rhea" id="RHEA:10224"/>
        <dbReference type="ChEBI" id="CHEBI:15378"/>
        <dbReference type="ChEBI" id="CHEBI:17310"/>
        <dbReference type="ChEBI" id="CHEBI:30616"/>
        <dbReference type="ChEBI" id="CHEBI:456216"/>
        <dbReference type="ChEBI" id="CHEBI:597326"/>
        <dbReference type="EC" id="2.7.1.35"/>
    </reaction>
    <physiologicalReaction direction="left-to-right" evidence="13">
        <dbReference type="Rhea" id="RHEA:10225"/>
    </physiologicalReaction>
</comment>
<evidence type="ECO:0000259" key="15">
    <source>
        <dbReference type="Pfam" id="PF08543"/>
    </source>
</evidence>
<dbReference type="InterPro" id="IPR013749">
    <property type="entry name" value="PM/HMP-P_kinase-1"/>
</dbReference>
<evidence type="ECO:0000256" key="11">
    <source>
        <dbReference type="ARBA" id="ARBA00032808"/>
    </source>
</evidence>
<dbReference type="PANTHER" id="PTHR10534:SF2">
    <property type="entry name" value="PYRIDOXAL KINASE"/>
    <property type="match status" value="1"/>
</dbReference>
<evidence type="ECO:0000256" key="4">
    <source>
        <dbReference type="ARBA" id="ARBA00008805"/>
    </source>
</evidence>
<evidence type="ECO:0000256" key="3">
    <source>
        <dbReference type="ARBA" id="ARBA00005210"/>
    </source>
</evidence>
<evidence type="ECO:0000313" key="16">
    <source>
        <dbReference type="EMBL" id="VUZ55351.1"/>
    </source>
</evidence>
<evidence type="ECO:0000256" key="6">
    <source>
        <dbReference type="ARBA" id="ARBA00018134"/>
    </source>
</evidence>
<dbReference type="Gene3D" id="3.40.1190.20">
    <property type="match status" value="1"/>
</dbReference>
<evidence type="ECO:0000256" key="9">
    <source>
        <dbReference type="ARBA" id="ARBA00022777"/>
    </source>
</evidence>
<dbReference type="Proteomes" id="UP000321570">
    <property type="component" value="Unassembled WGS sequence"/>
</dbReference>
<comment type="catalytic activity">
    <reaction evidence="14">
        <text>pyridoxine + ATP = pyridoxine 5'-phosphate + ADP + H(+)</text>
        <dbReference type="Rhea" id="RHEA:25108"/>
        <dbReference type="ChEBI" id="CHEBI:15378"/>
        <dbReference type="ChEBI" id="CHEBI:16709"/>
        <dbReference type="ChEBI" id="CHEBI:30616"/>
        <dbReference type="ChEBI" id="CHEBI:58589"/>
        <dbReference type="ChEBI" id="CHEBI:456216"/>
        <dbReference type="EC" id="2.7.1.35"/>
    </reaction>
    <physiologicalReaction direction="left-to-right" evidence="14">
        <dbReference type="Rhea" id="RHEA:25109"/>
    </physiologicalReaction>
</comment>
<evidence type="ECO:0000256" key="5">
    <source>
        <dbReference type="ARBA" id="ARBA00012104"/>
    </source>
</evidence>
<comment type="similarity">
    <text evidence="4">Belongs to the pyridoxine kinase family.</text>
</comment>
<name>A0A564Z765_HYMDI</name>
<comment type="pathway">
    <text evidence="1">Cofactor metabolism; pyridoxal 5'-phosphate salvage; pyridoxamine 5'-phosphate from pyridoxamine: step 1/1.</text>
</comment>
<comment type="catalytic activity">
    <reaction evidence="12">
        <text>pyridoxamine + ATP = pyridoxamine 5'-phosphate + ADP + H(+)</text>
        <dbReference type="Rhea" id="RHEA:25104"/>
        <dbReference type="ChEBI" id="CHEBI:15378"/>
        <dbReference type="ChEBI" id="CHEBI:30616"/>
        <dbReference type="ChEBI" id="CHEBI:57761"/>
        <dbReference type="ChEBI" id="CHEBI:58451"/>
        <dbReference type="ChEBI" id="CHEBI:456216"/>
        <dbReference type="EC" id="2.7.1.35"/>
    </reaction>
    <physiologicalReaction direction="left-to-right" evidence="12">
        <dbReference type="Rhea" id="RHEA:25105"/>
    </physiologicalReaction>
</comment>
<keyword evidence="8" id="KW-0547">Nucleotide-binding</keyword>
<dbReference type="GO" id="GO:0008478">
    <property type="term" value="F:pyridoxal kinase activity"/>
    <property type="evidence" value="ECO:0007669"/>
    <property type="project" value="UniProtKB-EC"/>
</dbReference>
<evidence type="ECO:0000256" key="7">
    <source>
        <dbReference type="ARBA" id="ARBA00022679"/>
    </source>
</evidence>
<feature type="domain" description="Pyridoxamine kinase/Phosphomethylpyrimidine kinase" evidence="15">
    <location>
        <begin position="97"/>
        <end position="187"/>
    </location>
</feature>
<keyword evidence="9" id="KW-0418">Kinase</keyword>
<dbReference type="GO" id="GO:0009443">
    <property type="term" value="P:pyridoxal 5'-phosphate salvage"/>
    <property type="evidence" value="ECO:0007669"/>
    <property type="project" value="InterPro"/>
</dbReference>
<evidence type="ECO:0000313" key="17">
    <source>
        <dbReference type="Proteomes" id="UP000321570"/>
    </source>
</evidence>
<keyword evidence="10" id="KW-0067">ATP-binding</keyword>
<dbReference type="EC" id="2.7.1.35" evidence="5"/>
<dbReference type="GO" id="GO:0005829">
    <property type="term" value="C:cytosol"/>
    <property type="evidence" value="ECO:0007669"/>
    <property type="project" value="TreeGrafter"/>
</dbReference>
<dbReference type="AlphaFoldDB" id="A0A564Z765"/>
<dbReference type="NCBIfam" id="TIGR00687">
    <property type="entry name" value="pyridox_kin"/>
    <property type="match status" value="1"/>
</dbReference>
<proteinExistence type="inferred from homology"/>
<keyword evidence="17" id="KW-1185">Reference proteome</keyword>
<dbReference type="InterPro" id="IPR029056">
    <property type="entry name" value="Ribokinase-like"/>
</dbReference>
<evidence type="ECO:0000256" key="13">
    <source>
        <dbReference type="ARBA" id="ARBA00047377"/>
    </source>
</evidence>
<dbReference type="UniPathway" id="UPA01068">
    <property type="reaction ID" value="UER00298"/>
</dbReference>
<gene>
    <name evidence="16" type="ORF">WMSIL1_LOCUS13187</name>
</gene>
<dbReference type="EMBL" id="CABIJS010000691">
    <property type="protein sequence ID" value="VUZ55351.1"/>
    <property type="molecule type" value="Genomic_DNA"/>
</dbReference>
<dbReference type="PANTHER" id="PTHR10534">
    <property type="entry name" value="PYRIDOXAL KINASE"/>
    <property type="match status" value="1"/>
</dbReference>
<reference evidence="16 17" key="1">
    <citation type="submission" date="2019-07" db="EMBL/GenBank/DDBJ databases">
        <authorList>
            <person name="Jastrzebski P J."/>
            <person name="Paukszto L."/>
            <person name="Jastrzebski P J."/>
        </authorList>
    </citation>
    <scope>NUCLEOTIDE SEQUENCE [LARGE SCALE GENOMIC DNA]</scope>
    <source>
        <strain evidence="16 17">WMS-il1</strain>
    </source>
</reference>
<dbReference type="SUPFAM" id="SSF53613">
    <property type="entry name" value="Ribokinase-like"/>
    <property type="match status" value="1"/>
</dbReference>